<feature type="region of interest" description="Disordered" evidence="1">
    <location>
        <begin position="1"/>
        <end position="64"/>
    </location>
</feature>
<dbReference type="Proteomes" id="UP000019471">
    <property type="component" value="Unassembled WGS sequence"/>
</dbReference>
<dbReference type="PANTHER" id="PTHR35859">
    <property type="entry name" value="NONSELECTIVE CATION CHANNEL PROTEIN"/>
    <property type="match status" value="1"/>
</dbReference>
<protein>
    <recommendedName>
        <fullName evidence="7">Ion transport domain-containing protein</fullName>
    </recommendedName>
</protein>
<gene>
    <name evidence="5" type="ORF">A1O5_10062</name>
</gene>
<dbReference type="AlphaFoldDB" id="W9WFK4"/>
<feature type="transmembrane region" description="Helical" evidence="2">
    <location>
        <begin position="376"/>
        <end position="396"/>
    </location>
</feature>
<evidence type="ECO:0000256" key="2">
    <source>
        <dbReference type="SAM" id="Phobius"/>
    </source>
</evidence>
<evidence type="ECO:0008006" key="7">
    <source>
        <dbReference type="Google" id="ProtNLM"/>
    </source>
</evidence>
<dbReference type="PANTHER" id="PTHR35859:SF1">
    <property type="entry name" value="NONSELECTIVE CATION CHANNEL PROTEIN"/>
    <property type="match status" value="1"/>
</dbReference>
<feature type="compositionally biased region" description="Polar residues" evidence="1">
    <location>
        <begin position="740"/>
        <end position="753"/>
    </location>
</feature>
<keyword evidence="6" id="KW-1185">Reference proteome</keyword>
<feature type="compositionally biased region" description="Basic and acidic residues" evidence="1">
    <location>
        <begin position="760"/>
        <end position="787"/>
    </location>
</feature>
<name>W9WFK4_9EURO</name>
<feature type="transmembrane region" description="Helical" evidence="2">
    <location>
        <begin position="346"/>
        <end position="364"/>
    </location>
</feature>
<feature type="transmembrane region" description="Helical" evidence="2">
    <location>
        <begin position="536"/>
        <end position="560"/>
    </location>
</feature>
<dbReference type="InterPro" id="IPR056336">
    <property type="entry name" value="YVC1_C"/>
</dbReference>
<feature type="region of interest" description="Disordered" evidence="1">
    <location>
        <begin position="734"/>
        <end position="807"/>
    </location>
</feature>
<dbReference type="Pfam" id="PF23317">
    <property type="entry name" value="YVC1_C"/>
    <property type="match status" value="1"/>
</dbReference>
<dbReference type="InterPro" id="IPR056337">
    <property type="entry name" value="LHD_YVC1"/>
</dbReference>
<feature type="domain" description="Calcium channel YVC1-like C-terminal transmembrane" evidence="4">
    <location>
        <begin position="352"/>
        <end position="649"/>
    </location>
</feature>
<feature type="domain" description="YVC1 N-terminal linker helical" evidence="3">
    <location>
        <begin position="125"/>
        <end position="316"/>
    </location>
</feature>
<dbReference type="EMBL" id="AMGX01000018">
    <property type="protein sequence ID" value="EXJ66867.1"/>
    <property type="molecule type" value="Genomic_DNA"/>
</dbReference>
<evidence type="ECO:0000259" key="3">
    <source>
        <dbReference type="Pfam" id="PF23190"/>
    </source>
</evidence>
<keyword evidence="2" id="KW-1133">Transmembrane helix</keyword>
<keyword evidence="2" id="KW-0472">Membrane</keyword>
<evidence type="ECO:0000313" key="6">
    <source>
        <dbReference type="Proteomes" id="UP000019471"/>
    </source>
</evidence>
<feature type="transmembrane region" description="Helical" evidence="2">
    <location>
        <begin position="595"/>
        <end position="613"/>
    </location>
</feature>
<evidence type="ECO:0000259" key="4">
    <source>
        <dbReference type="Pfam" id="PF23317"/>
    </source>
</evidence>
<comment type="caution">
    <text evidence="5">The sequence shown here is derived from an EMBL/GenBank/DDBJ whole genome shotgun (WGS) entry which is preliminary data.</text>
</comment>
<dbReference type="HOGENOM" id="CLU_009570_0_0_1"/>
<feature type="transmembrane region" description="Helical" evidence="2">
    <location>
        <begin position="442"/>
        <end position="462"/>
    </location>
</feature>
<feature type="compositionally biased region" description="Polar residues" evidence="1">
    <location>
        <begin position="1"/>
        <end position="22"/>
    </location>
</feature>
<evidence type="ECO:0000313" key="5">
    <source>
        <dbReference type="EMBL" id="EXJ66867.1"/>
    </source>
</evidence>
<dbReference type="RefSeq" id="XP_007748830.1">
    <property type="nucleotide sequence ID" value="XM_007750640.1"/>
</dbReference>
<accession>W9WFK4</accession>
<proteinExistence type="predicted"/>
<dbReference type="Pfam" id="PF23190">
    <property type="entry name" value="LHD_TRPY1"/>
    <property type="match status" value="1"/>
</dbReference>
<dbReference type="eggNOG" id="ENOG502QT9R">
    <property type="taxonomic scope" value="Eukaryota"/>
</dbReference>
<organism evidence="5 6">
    <name type="scientific">Cladophialophora psammophila CBS 110553</name>
    <dbReference type="NCBI Taxonomy" id="1182543"/>
    <lineage>
        <taxon>Eukaryota</taxon>
        <taxon>Fungi</taxon>
        <taxon>Dikarya</taxon>
        <taxon>Ascomycota</taxon>
        <taxon>Pezizomycotina</taxon>
        <taxon>Eurotiomycetes</taxon>
        <taxon>Chaetothyriomycetidae</taxon>
        <taxon>Chaetothyriales</taxon>
        <taxon>Herpotrichiellaceae</taxon>
        <taxon>Cladophialophora</taxon>
    </lineage>
</organism>
<feature type="transmembrane region" description="Helical" evidence="2">
    <location>
        <begin position="408"/>
        <end position="430"/>
    </location>
</feature>
<feature type="compositionally biased region" description="Low complexity" evidence="1">
    <location>
        <begin position="30"/>
        <end position="43"/>
    </location>
</feature>
<keyword evidence="2" id="KW-0812">Transmembrane</keyword>
<feature type="transmembrane region" description="Helical" evidence="2">
    <location>
        <begin position="507"/>
        <end position="524"/>
    </location>
</feature>
<sequence>MPSLSSPTSRTGAADNTNTNSNPAPPRPTPLKSKSSSSSSPSSSRRRTGGGKGSGFSRQFRLNRQRTETEALLATRHDEEDFADSDGLYPPHCTWTSLEQDRLGGRPPREADPFGNAHCNVYENIHRIRRDIITSIDDPYSLDQLKAPRMNISVVRPLVDSLYETNDLSIVYCLLVNRMQFIREQSYATHHQTVNLTRALLCELVAEKILRRYNEHNPGPRGLLKLANILVAGFEPFQGAPEEVTKQSQHAMHYWAAQRRSKSGKVERKLTALEVAIVSASKSFLASSACQKVVDAIYRGKVVYTPSSFIDIIPDHWKKRPISLYDPRRAPLLNQYRLIVPRTRNLIEVCQFAILLGLYIVVMAGRENRMNTNYQILEMVFDVYGAGWVLDQFASILEHGWGVYTQNLWSFLDVMFSTIFMIYLVLRIYAFSIVDEEKSVTLARTALDILSCGAPVLVPRLAFNVMSENMLFLSLRAMMSDFLTLTALAVWCFAGFLLSLKWLHAGAHQAVTIGEWMIWIWFGLDGTGIDQSPDFHWLLGPVLMVLFAFLGNTLFLTVLVSMLTNTFSGIVSNAVQEIQFRRAVLTFEGVKSDAIFAYMPPFNILALVLMLPLKWILSDRMFHKINVAAVRTINLPTLLIVAWYERRTLWMSDKRKISSSKKIDWKNPDGPRATPAQYWALSRFSVHGDVHAVFDIDPPQSVLDKIAEEDNLNHTDDMGILSNTRLQGQFTQLSEERRASQTIDSNRRPSVSPRTKKKERRDSKAEGNARRESHVDQKLKNQFRDSSDEGVDEGQHPPGYRKPNRRQRIDSLVDLGGDQDGRLLEATARLHKIEDTLEKMETMLSQLLGGDASSENSEGREELAQEIRDDSIK</sequence>
<feature type="region of interest" description="Disordered" evidence="1">
    <location>
        <begin position="847"/>
        <end position="873"/>
    </location>
</feature>
<evidence type="ECO:0000256" key="1">
    <source>
        <dbReference type="SAM" id="MobiDB-lite"/>
    </source>
</evidence>
<feature type="transmembrane region" description="Helical" evidence="2">
    <location>
        <begin position="625"/>
        <end position="644"/>
    </location>
</feature>
<dbReference type="InterPro" id="IPR052971">
    <property type="entry name" value="TRP_calcium_channel"/>
</dbReference>
<feature type="compositionally biased region" description="Basic and acidic residues" evidence="1">
    <location>
        <begin position="857"/>
        <end position="873"/>
    </location>
</feature>
<reference evidence="5 6" key="1">
    <citation type="submission" date="2013-03" db="EMBL/GenBank/DDBJ databases">
        <title>The Genome Sequence of Cladophialophora psammophila CBS 110553.</title>
        <authorList>
            <consortium name="The Broad Institute Genomics Platform"/>
            <person name="Cuomo C."/>
            <person name="de Hoog S."/>
            <person name="Gorbushina A."/>
            <person name="Walker B."/>
            <person name="Young S.K."/>
            <person name="Zeng Q."/>
            <person name="Gargeya S."/>
            <person name="Fitzgerald M."/>
            <person name="Haas B."/>
            <person name="Abouelleil A."/>
            <person name="Allen A.W."/>
            <person name="Alvarado L."/>
            <person name="Arachchi H.M."/>
            <person name="Berlin A.M."/>
            <person name="Chapman S.B."/>
            <person name="Gainer-Dewar J."/>
            <person name="Goldberg J."/>
            <person name="Griggs A."/>
            <person name="Gujja S."/>
            <person name="Hansen M."/>
            <person name="Howarth C."/>
            <person name="Imamovic A."/>
            <person name="Ireland A."/>
            <person name="Larimer J."/>
            <person name="McCowan C."/>
            <person name="Murphy C."/>
            <person name="Pearson M."/>
            <person name="Poon T.W."/>
            <person name="Priest M."/>
            <person name="Roberts A."/>
            <person name="Saif S."/>
            <person name="Shea T."/>
            <person name="Sisk P."/>
            <person name="Sykes S."/>
            <person name="Wortman J."/>
            <person name="Nusbaum C."/>
            <person name="Birren B."/>
        </authorList>
    </citation>
    <scope>NUCLEOTIDE SEQUENCE [LARGE SCALE GENOMIC DNA]</scope>
    <source>
        <strain evidence="5 6">CBS 110553</strain>
    </source>
</reference>
<dbReference type="GeneID" id="19194757"/>
<dbReference type="STRING" id="1182543.W9WFK4"/>
<dbReference type="OrthoDB" id="2373987at2759"/>
<feature type="transmembrane region" description="Helical" evidence="2">
    <location>
        <begin position="482"/>
        <end position="500"/>
    </location>
</feature>